<accession>A0A1H7R8F2</accession>
<dbReference type="AlphaFoldDB" id="A0A1H7R8F2"/>
<name>A0A1H7R8F2_9ACTN</name>
<sequence>MRATRPVLAVAGLLAAGILAWSALGTPPGESPAAPRTSPSSSRGDGPAPASGLPRVPWEGGPAYYARFPATAAAGWSDPSFFPVGVWYESVTGQGDVDKDKEAGVNTYVELTDTSDLALIRRNGMFAIPSRPLPGHGAETVAWLITDEADMWAGPGDDGWTGRFPGEGPLCVPDDPHKERCGYTVMRTLKDRLPKGDGRPHYANYGKGVMIWQNDRQAGRFVNDYTDLVSLDVYWYTSLYACQDAQSWLRIPAAQCRRAANYGMIIDRLRKLDAADGRRQPVYAFVEVGRPAAEDTRAIEAAELKGAVMNSLIHEARGVVYFNHSFGGPCQSQHVLRDSCGARTRPAVIEVNRQIRQLAPVLNTQSLVHDFGQGLDTMLKEYKGSLYVFAMTGAGTTPGARTFTLPRGLAVRDVEVLFENRRVPVSGGAFTDSFAQEYSYHIYKITP</sequence>
<keyword evidence="4" id="KW-1185">Reference proteome</keyword>
<evidence type="ECO:0000313" key="3">
    <source>
        <dbReference type="EMBL" id="SEL56402.1"/>
    </source>
</evidence>
<feature type="signal peptide" evidence="2">
    <location>
        <begin position="1"/>
        <end position="25"/>
    </location>
</feature>
<dbReference type="EMBL" id="FOBF01000005">
    <property type="protein sequence ID" value="SEL56402.1"/>
    <property type="molecule type" value="Genomic_DNA"/>
</dbReference>
<evidence type="ECO:0000313" key="4">
    <source>
        <dbReference type="Proteomes" id="UP000198953"/>
    </source>
</evidence>
<organism evidence="3 4">
    <name type="scientific">Nonomuraea pusilla</name>
    <dbReference type="NCBI Taxonomy" id="46177"/>
    <lineage>
        <taxon>Bacteria</taxon>
        <taxon>Bacillati</taxon>
        <taxon>Actinomycetota</taxon>
        <taxon>Actinomycetes</taxon>
        <taxon>Streptosporangiales</taxon>
        <taxon>Streptosporangiaceae</taxon>
        <taxon>Nonomuraea</taxon>
    </lineage>
</organism>
<proteinExistence type="predicted"/>
<dbReference type="OrthoDB" id="505641at2"/>
<keyword evidence="2" id="KW-0732">Signal</keyword>
<dbReference type="Proteomes" id="UP000198953">
    <property type="component" value="Unassembled WGS sequence"/>
</dbReference>
<reference evidence="3 4" key="1">
    <citation type="submission" date="2016-10" db="EMBL/GenBank/DDBJ databases">
        <authorList>
            <person name="de Groot N.N."/>
        </authorList>
    </citation>
    <scope>NUCLEOTIDE SEQUENCE [LARGE SCALE GENOMIC DNA]</scope>
    <source>
        <strain evidence="3 4">DSM 43357</strain>
    </source>
</reference>
<feature type="region of interest" description="Disordered" evidence="1">
    <location>
        <begin position="27"/>
        <end position="54"/>
    </location>
</feature>
<feature type="chain" id="PRO_5039691308" evidence="2">
    <location>
        <begin position="26"/>
        <end position="447"/>
    </location>
</feature>
<protein>
    <submittedName>
        <fullName evidence="3">Uncharacterized protein</fullName>
    </submittedName>
</protein>
<evidence type="ECO:0000256" key="1">
    <source>
        <dbReference type="SAM" id="MobiDB-lite"/>
    </source>
</evidence>
<dbReference type="STRING" id="46177.SAMN05660976_02838"/>
<feature type="compositionally biased region" description="Low complexity" evidence="1">
    <location>
        <begin position="27"/>
        <end position="43"/>
    </location>
</feature>
<dbReference type="RefSeq" id="WP_091100662.1">
    <property type="nucleotide sequence ID" value="NZ_FOBF01000005.1"/>
</dbReference>
<gene>
    <name evidence="3" type="ORF">SAMN05660976_02838</name>
</gene>
<evidence type="ECO:0000256" key="2">
    <source>
        <dbReference type="SAM" id="SignalP"/>
    </source>
</evidence>